<evidence type="ECO:0000256" key="1">
    <source>
        <dbReference type="SAM" id="SignalP"/>
    </source>
</evidence>
<reference evidence="2" key="1">
    <citation type="submission" date="2023-03" db="EMBL/GenBank/DDBJ databases">
        <title>Chromosome-scale reference genome and RAD-based genetic map of yellow starthistle (Centaurea solstitialis) reveal putative structural variation and QTLs associated with invader traits.</title>
        <authorList>
            <person name="Reatini B."/>
            <person name="Cang F.A."/>
            <person name="Jiang Q."/>
            <person name="Mckibben M.T.W."/>
            <person name="Barker M.S."/>
            <person name="Rieseberg L.H."/>
            <person name="Dlugosch K.M."/>
        </authorList>
    </citation>
    <scope>NUCLEOTIDE SEQUENCE</scope>
    <source>
        <strain evidence="2">CAN-66</strain>
        <tissue evidence="2">Leaf</tissue>
    </source>
</reference>
<accession>A0AA38TCM4</accession>
<comment type="caution">
    <text evidence="2">The sequence shown here is derived from an EMBL/GenBank/DDBJ whole genome shotgun (WGS) entry which is preliminary data.</text>
</comment>
<keyword evidence="1" id="KW-0732">Signal</keyword>
<dbReference type="EMBL" id="JARYMX010000003">
    <property type="protein sequence ID" value="KAJ9557574.1"/>
    <property type="molecule type" value="Genomic_DNA"/>
</dbReference>
<feature type="chain" id="PRO_5041260345" evidence="1">
    <location>
        <begin position="21"/>
        <end position="185"/>
    </location>
</feature>
<organism evidence="2 3">
    <name type="scientific">Centaurea solstitialis</name>
    <name type="common">yellow star-thistle</name>
    <dbReference type="NCBI Taxonomy" id="347529"/>
    <lineage>
        <taxon>Eukaryota</taxon>
        <taxon>Viridiplantae</taxon>
        <taxon>Streptophyta</taxon>
        <taxon>Embryophyta</taxon>
        <taxon>Tracheophyta</taxon>
        <taxon>Spermatophyta</taxon>
        <taxon>Magnoliopsida</taxon>
        <taxon>eudicotyledons</taxon>
        <taxon>Gunneridae</taxon>
        <taxon>Pentapetalae</taxon>
        <taxon>asterids</taxon>
        <taxon>campanulids</taxon>
        <taxon>Asterales</taxon>
        <taxon>Asteraceae</taxon>
        <taxon>Carduoideae</taxon>
        <taxon>Cardueae</taxon>
        <taxon>Centaureinae</taxon>
        <taxon>Centaurea</taxon>
    </lineage>
</organism>
<feature type="signal peptide" evidence="1">
    <location>
        <begin position="1"/>
        <end position="20"/>
    </location>
</feature>
<evidence type="ECO:0000313" key="2">
    <source>
        <dbReference type="EMBL" id="KAJ9557574.1"/>
    </source>
</evidence>
<protein>
    <submittedName>
        <fullName evidence="2">Uncharacterized protein</fullName>
    </submittedName>
</protein>
<gene>
    <name evidence="2" type="ORF">OSB04_012188</name>
</gene>
<evidence type="ECO:0000313" key="3">
    <source>
        <dbReference type="Proteomes" id="UP001172457"/>
    </source>
</evidence>
<dbReference type="AlphaFoldDB" id="A0AA38TCM4"/>
<name>A0AA38TCM4_9ASTR</name>
<sequence length="185" mass="20406">MAGIGVAILMILLDFDLINSYNFPHHIDPIEPSKVFLSQRCCHGRPVQLSFVERHGKKFQCYLVAIWGFGHVVHALRGSGTLSPSESDGSSARFSLLHDKGELVTENHHHHFNRGFQGKMAACLKNSGAPKIQGSNRSLSKLAKAKLLKCTPDYAYGAGGFPARGIQPNSIWSLRSKFFVHSSYT</sequence>
<keyword evidence="3" id="KW-1185">Reference proteome</keyword>
<dbReference type="Proteomes" id="UP001172457">
    <property type="component" value="Chromosome 3"/>
</dbReference>
<proteinExistence type="predicted"/>